<feature type="non-terminal residue" evidence="2">
    <location>
        <position position="1"/>
    </location>
</feature>
<dbReference type="AlphaFoldDB" id="A0AAI9UBQ7"/>
<dbReference type="EMBL" id="MLGG01000035">
    <property type="protein sequence ID" value="KAK1453095.1"/>
    <property type="molecule type" value="Genomic_DNA"/>
</dbReference>
<evidence type="ECO:0000256" key="1">
    <source>
        <dbReference type="SAM" id="MobiDB-lite"/>
    </source>
</evidence>
<dbReference type="Proteomes" id="UP001239795">
    <property type="component" value="Unassembled WGS sequence"/>
</dbReference>
<organism evidence="2 3">
    <name type="scientific">Colletotrichum melonis</name>
    <dbReference type="NCBI Taxonomy" id="1209925"/>
    <lineage>
        <taxon>Eukaryota</taxon>
        <taxon>Fungi</taxon>
        <taxon>Dikarya</taxon>
        <taxon>Ascomycota</taxon>
        <taxon>Pezizomycotina</taxon>
        <taxon>Sordariomycetes</taxon>
        <taxon>Hypocreomycetidae</taxon>
        <taxon>Glomerellales</taxon>
        <taxon>Glomerellaceae</taxon>
        <taxon>Colletotrichum</taxon>
        <taxon>Colletotrichum acutatum species complex</taxon>
    </lineage>
</organism>
<sequence>HRTQPKSHLPCPRKRPFGLGTPPQTIHTEARGLLCSTVSYCLPTSPPLFTERTAKQRLPWHSRCWADMYDTVFSMFDYLSAIMNTSSHPIVAFSYQLYILPANVPCSRPLRLQLHRAPPPDRLVRELSKTSGSMTMRSRCHPTPAYWLPRGWLAFPIFFCNTCNLRDVASPLVRGTRYLGICTDEAPMYLLSRSWHDCYPYAPNDWAAPYLRLTRRIGATRYLAG</sequence>
<feature type="region of interest" description="Disordered" evidence="1">
    <location>
        <begin position="1"/>
        <end position="21"/>
    </location>
</feature>
<keyword evidence="3" id="KW-1185">Reference proteome</keyword>
<gene>
    <name evidence="2" type="ORF">CMEL01_04754</name>
</gene>
<evidence type="ECO:0000313" key="2">
    <source>
        <dbReference type="EMBL" id="KAK1453095.1"/>
    </source>
</evidence>
<protein>
    <submittedName>
        <fullName evidence="2">Uncharacterized protein</fullName>
    </submittedName>
</protein>
<reference evidence="2 3" key="1">
    <citation type="submission" date="2016-10" db="EMBL/GenBank/DDBJ databases">
        <title>The genome sequence of Colletotrichum fioriniae PJ7.</title>
        <authorList>
            <person name="Baroncelli R."/>
        </authorList>
    </citation>
    <scope>NUCLEOTIDE SEQUENCE [LARGE SCALE GENOMIC DNA]</scope>
    <source>
        <strain evidence="2">Col 31</strain>
    </source>
</reference>
<feature type="compositionally biased region" description="Basic residues" evidence="1">
    <location>
        <begin position="1"/>
        <end position="16"/>
    </location>
</feature>
<evidence type="ECO:0000313" key="3">
    <source>
        <dbReference type="Proteomes" id="UP001239795"/>
    </source>
</evidence>
<proteinExistence type="predicted"/>
<comment type="caution">
    <text evidence="2">The sequence shown here is derived from an EMBL/GenBank/DDBJ whole genome shotgun (WGS) entry which is preliminary data.</text>
</comment>
<accession>A0AAI9UBQ7</accession>
<name>A0AAI9UBQ7_9PEZI</name>